<dbReference type="FunFam" id="1.10.10.10:FF:000001">
    <property type="entry name" value="LysR family transcriptional regulator"/>
    <property type="match status" value="1"/>
</dbReference>
<name>A0A644VDI7_9ZZZZ</name>
<evidence type="ECO:0000313" key="6">
    <source>
        <dbReference type="EMBL" id="MPL89277.1"/>
    </source>
</evidence>
<dbReference type="CDD" id="cd05466">
    <property type="entry name" value="PBP2_LTTR_substrate"/>
    <property type="match status" value="1"/>
</dbReference>
<dbReference type="GO" id="GO:0003700">
    <property type="term" value="F:DNA-binding transcription factor activity"/>
    <property type="evidence" value="ECO:0007669"/>
    <property type="project" value="InterPro"/>
</dbReference>
<dbReference type="PROSITE" id="PS50931">
    <property type="entry name" value="HTH_LYSR"/>
    <property type="match status" value="1"/>
</dbReference>
<keyword evidence="4" id="KW-0804">Transcription</keyword>
<organism evidence="6">
    <name type="scientific">bioreactor metagenome</name>
    <dbReference type="NCBI Taxonomy" id="1076179"/>
    <lineage>
        <taxon>unclassified sequences</taxon>
        <taxon>metagenomes</taxon>
        <taxon>ecological metagenomes</taxon>
    </lineage>
</organism>
<dbReference type="PRINTS" id="PR00039">
    <property type="entry name" value="HTHLYSR"/>
</dbReference>
<dbReference type="InterPro" id="IPR036390">
    <property type="entry name" value="WH_DNA-bd_sf"/>
</dbReference>
<protein>
    <submittedName>
        <fullName evidence="6">HTH-type transcriptional activator CmpR</fullName>
    </submittedName>
</protein>
<dbReference type="InterPro" id="IPR036388">
    <property type="entry name" value="WH-like_DNA-bd_sf"/>
</dbReference>
<dbReference type="SUPFAM" id="SSF53850">
    <property type="entry name" value="Periplasmic binding protein-like II"/>
    <property type="match status" value="1"/>
</dbReference>
<comment type="similarity">
    <text evidence="1">Belongs to the LysR transcriptional regulatory family.</text>
</comment>
<dbReference type="PANTHER" id="PTHR30419">
    <property type="entry name" value="HTH-TYPE TRANSCRIPTIONAL REGULATOR YBHD"/>
    <property type="match status" value="1"/>
</dbReference>
<reference evidence="6" key="1">
    <citation type="submission" date="2019-08" db="EMBL/GenBank/DDBJ databases">
        <authorList>
            <person name="Kucharzyk K."/>
            <person name="Murdoch R.W."/>
            <person name="Higgins S."/>
            <person name="Loffler F."/>
        </authorList>
    </citation>
    <scope>NUCLEOTIDE SEQUENCE</scope>
</reference>
<feature type="domain" description="HTH lysR-type" evidence="5">
    <location>
        <begin position="1"/>
        <end position="58"/>
    </location>
</feature>
<dbReference type="Pfam" id="PF03466">
    <property type="entry name" value="LysR_substrate"/>
    <property type="match status" value="1"/>
</dbReference>
<dbReference type="InterPro" id="IPR000847">
    <property type="entry name" value="LysR_HTH_N"/>
</dbReference>
<dbReference type="GO" id="GO:0003677">
    <property type="term" value="F:DNA binding"/>
    <property type="evidence" value="ECO:0007669"/>
    <property type="project" value="UniProtKB-KW"/>
</dbReference>
<dbReference type="InterPro" id="IPR050950">
    <property type="entry name" value="HTH-type_LysR_regulators"/>
</dbReference>
<dbReference type="Gene3D" id="3.40.190.290">
    <property type="match status" value="1"/>
</dbReference>
<dbReference type="EMBL" id="VSSQ01000276">
    <property type="protein sequence ID" value="MPL89277.1"/>
    <property type="molecule type" value="Genomic_DNA"/>
</dbReference>
<dbReference type="Pfam" id="PF00126">
    <property type="entry name" value="HTH_1"/>
    <property type="match status" value="1"/>
</dbReference>
<proteinExistence type="inferred from homology"/>
<accession>A0A644VDI7</accession>
<gene>
    <name evidence="6" type="primary">cmpR_5</name>
    <name evidence="6" type="ORF">SDC9_35311</name>
</gene>
<dbReference type="Gene3D" id="1.10.10.10">
    <property type="entry name" value="Winged helix-like DNA-binding domain superfamily/Winged helix DNA-binding domain"/>
    <property type="match status" value="1"/>
</dbReference>
<dbReference type="InterPro" id="IPR005119">
    <property type="entry name" value="LysR_subst-bd"/>
</dbReference>
<comment type="caution">
    <text evidence="6">The sequence shown here is derived from an EMBL/GenBank/DDBJ whole genome shotgun (WGS) entry which is preliminary data.</text>
</comment>
<evidence type="ECO:0000256" key="1">
    <source>
        <dbReference type="ARBA" id="ARBA00009437"/>
    </source>
</evidence>
<evidence type="ECO:0000259" key="5">
    <source>
        <dbReference type="PROSITE" id="PS50931"/>
    </source>
</evidence>
<dbReference type="SUPFAM" id="SSF46785">
    <property type="entry name" value="Winged helix' DNA-binding domain"/>
    <property type="match status" value="1"/>
</dbReference>
<evidence type="ECO:0000256" key="4">
    <source>
        <dbReference type="ARBA" id="ARBA00023163"/>
    </source>
</evidence>
<keyword evidence="2" id="KW-0805">Transcription regulation</keyword>
<evidence type="ECO:0000256" key="3">
    <source>
        <dbReference type="ARBA" id="ARBA00023125"/>
    </source>
</evidence>
<dbReference type="AlphaFoldDB" id="A0A644VDI7"/>
<dbReference type="PANTHER" id="PTHR30419:SF8">
    <property type="entry name" value="NITROGEN ASSIMILATION TRANSCRIPTIONAL ACTIVATOR-RELATED"/>
    <property type="match status" value="1"/>
</dbReference>
<dbReference type="GO" id="GO:0005829">
    <property type="term" value="C:cytosol"/>
    <property type="evidence" value="ECO:0007669"/>
    <property type="project" value="TreeGrafter"/>
</dbReference>
<sequence>MNINQIRYFLAIVKTGNFSNAAFDCYISQSSISKQIKALEDELGVILFTREHSKVKLTDAGKTFNKYALSYFEYYQDMLVSLEYYQHCKQAIIRIGSIPIVSSYGIANKIGLFTKQFSNNNICIDMYENTQFDVVNAIQNDVSDMAFLRLEFLENIENYDISLFAKDSIVLVCHKDNTFAHKTTVSLQEIAPYPLMILDPHSSINHIIHNEFDKLNLPLKIQCVTTRHKILMEILSTNSAVTLLPQNLVDLRLFPNLKIIPLSNPIYSKVALVKLKSKKLNKISTNFWNFWQEQYKLDKT</sequence>
<keyword evidence="3" id="KW-0238">DNA-binding</keyword>
<evidence type="ECO:0000256" key="2">
    <source>
        <dbReference type="ARBA" id="ARBA00023015"/>
    </source>
</evidence>